<dbReference type="AlphaFoldDB" id="A0A067PNZ7"/>
<dbReference type="EMBL" id="KL197722">
    <property type="protein sequence ID" value="KDQ56494.1"/>
    <property type="molecule type" value="Genomic_DNA"/>
</dbReference>
<dbReference type="HOGENOM" id="CLU_095756_0_0_1"/>
<proteinExistence type="predicted"/>
<dbReference type="Proteomes" id="UP000027265">
    <property type="component" value="Unassembled WGS sequence"/>
</dbReference>
<gene>
    <name evidence="1" type="ORF">JAAARDRAFT_195124</name>
</gene>
<organism evidence="1 2">
    <name type="scientific">Jaapia argillacea MUCL 33604</name>
    <dbReference type="NCBI Taxonomy" id="933084"/>
    <lineage>
        <taxon>Eukaryota</taxon>
        <taxon>Fungi</taxon>
        <taxon>Dikarya</taxon>
        <taxon>Basidiomycota</taxon>
        <taxon>Agaricomycotina</taxon>
        <taxon>Agaricomycetes</taxon>
        <taxon>Agaricomycetidae</taxon>
        <taxon>Jaapiales</taxon>
        <taxon>Jaapiaceae</taxon>
        <taxon>Jaapia</taxon>
    </lineage>
</organism>
<evidence type="ECO:0000313" key="2">
    <source>
        <dbReference type="Proteomes" id="UP000027265"/>
    </source>
</evidence>
<name>A0A067PNZ7_9AGAM</name>
<protein>
    <submittedName>
        <fullName evidence="1">Uncharacterized protein</fullName>
    </submittedName>
</protein>
<accession>A0A067PNZ7</accession>
<dbReference type="InParanoid" id="A0A067PNZ7"/>
<sequence length="254" mass="29534">MPLPLPETLVYFLAFQVRLLSHAEAMIQHYPDQFPIFDWYVWAKGVRALLAEHILLERAINLFSFDVPSNPFNWVDFSGQVDYAFTKYEVLNATRPRCEVCGYVEEEALYEVVPEDPVIGSSPLSFQPPLSQMDPVYPPTLASYLKIWRRLITSAVEMLNDRPMKSLTASDLFNWATGAHGLLLERRIHEKGITLFTEIFPDFEPPEDTYNWATFARIIDKWFTESWRLEDIAQGRTPQNYVDSDNTVLEERFN</sequence>
<keyword evidence="2" id="KW-1185">Reference proteome</keyword>
<evidence type="ECO:0000313" key="1">
    <source>
        <dbReference type="EMBL" id="KDQ56494.1"/>
    </source>
</evidence>
<reference evidence="2" key="1">
    <citation type="journal article" date="2014" name="Proc. Natl. Acad. Sci. U.S.A.">
        <title>Extensive sampling of basidiomycete genomes demonstrates inadequacy of the white-rot/brown-rot paradigm for wood decay fungi.</title>
        <authorList>
            <person name="Riley R."/>
            <person name="Salamov A.A."/>
            <person name="Brown D.W."/>
            <person name="Nagy L.G."/>
            <person name="Floudas D."/>
            <person name="Held B.W."/>
            <person name="Levasseur A."/>
            <person name="Lombard V."/>
            <person name="Morin E."/>
            <person name="Otillar R."/>
            <person name="Lindquist E.A."/>
            <person name="Sun H."/>
            <person name="LaButti K.M."/>
            <person name="Schmutz J."/>
            <person name="Jabbour D."/>
            <person name="Luo H."/>
            <person name="Baker S.E."/>
            <person name="Pisabarro A.G."/>
            <person name="Walton J.D."/>
            <person name="Blanchette R.A."/>
            <person name="Henrissat B."/>
            <person name="Martin F."/>
            <person name="Cullen D."/>
            <person name="Hibbett D.S."/>
            <person name="Grigoriev I.V."/>
        </authorList>
    </citation>
    <scope>NUCLEOTIDE SEQUENCE [LARGE SCALE GENOMIC DNA]</scope>
    <source>
        <strain evidence="2">MUCL 33604</strain>
    </source>
</reference>